<comment type="caution">
    <text evidence="3">The sequence shown here is derived from an EMBL/GenBank/DDBJ whole genome shotgun (WGS) entry which is preliminary data.</text>
</comment>
<dbReference type="GO" id="GO:0006749">
    <property type="term" value="P:glutathione metabolic process"/>
    <property type="evidence" value="ECO:0007669"/>
    <property type="project" value="InterPro"/>
</dbReference>
<dbReference type="InterPro" id="IPR044528">
    <property type="entry name" value="POD-like_MBL-fold"/>
</dbReference>
<evidence type="ECO:0000259" key="2">
    <source>
        <dbReference type="PROSITE" id="PS50206"/>
    </source>
</evidence>
<dbReference type="AlphaFoldDB" id="A0A419S507"/>
<keyword evidence="1" id="KW-0479">Metal-binding</keyword>
<feature type="domain" description="Rhodanese" evidence="2">
    <location>
        <begin position="272"/>
        <end position="361"/>
    </location>
</feature>
<dbReference type="Pfam" id="PF00753">
    <property type="entry name" value="Lactamase_B"/>
    <property type="match status" value="1"/>
</dbReference>
<dbReference type="Proteomes" id="UP000283433">
    <property type="component" value="Unassembled WGS sequence"/>
</dbReference>
<dbReference type="SMART" id="SM00450">
    <property type="entry name" value="RHOD"/>
    <property type="match status" value="1"/>
</dbReference>
<dbReference type="OrthoDB" id="9784009at2"/>
<dbReference type="Pfam" id="PF00581">
    <property type="entry name" value="Rhodanese"/>
    <property type="match status" value="1"/>
</dbReference>
<gene>
    <name evidence="3" type="ORF">BCY91_06645</name>
</gene>
<dbReference type="PANTHER" id="PTHR43084">
    <property type="entry name" value="PERSULFIDE DIOXYGENASE ETHE1"/>
    <property type="match status" value="1"/>
</dbReference>
<dbReference type="SMART" id="SM00849">
    <property type="entry name" value="Lactamase_B"/>
    <property type="match status" value="1"/>
</dbReference>
<evidence type="ECO:0000313" key="3">
    <source>
        <dbReference type="EMBL" id="RKD15188.1"/>
    </source>
</evidence>
<dbReference type="SUPFAM" id="SSF56281">
    <property type="entry name" value="Metallo-hydrolase/oxidoreductase"/>
    <property type="match status" value="1"/>
</dbReference>
<dbReference type="InterPro" id="IPR051682">
    <property type="entry name" value="Mito_Persulfide_Diox"/>
</dbReference>
<dbReference type="EMBL" id="MBTA01000025">
    <property type="protein sequence ID" value="RKD15188.1"/>
    <property type="molecule type" value="Genomic_DNA"/>
</dbReference>
<dbReference type="GO" id="GO:0070813">
    <property type="term" value="P:hydrogen sulfide metabolic process"/>
    <property type="evidence" value="ECO:0007669"/>
    <property type="project" value="TreeGrafter"/>
</dbReference>
<dbReference type="GO" id="GO:0016740">
    <property type="term" value="F:transferase activity"/>
    <property type="evidence" value="ECO:0007669"/>
    <property type="project" value="UniProtKB-KW"/>
</dbReference>
<reference evidence="3 4" key="1">
    <citation type="submission" date="2016-07" db="EMBL/GenBank/DDBJ databases">
        <title>Genome of Pelobium manganitolerans.</title>
        <authorList>
            <person name="Wu S."/>
            <person name="Wang G."/>
        </authorList>
    </citation>
    <scope>NUCLEOTIDE SEQUENCE [LARGE SCALE GENOMIC DNA]</scope>
    <source>
        <strain evidence="3 4">YS-25</strain>
    </source>
</reference>
<keyword evidence="4" id="KW-1185">Reference proteome</keyword>
<feature type="domain" description="Rhodanese" evidence="2">
    <location>
        <begin position="368"/>
        <end position="452"/>
    </location>
</feature>
<evidence type="ECO:0000313" key="4">
    <source>
        <dbReference type="Proteomes" id="UP000283433"/>
    </source>
</evidence>
<dbReference type="GO" id="GO:0046872">
    <property type="term" value="F:metal ion binding"/>
    <property type="evidence" value="ECO:0007669"/>
    <property type="project" value="UniProtKB-KW"/>
</dbReference>
<dbReference type="PANTHER" id="PTHR43084:SF1">
    <property type="entry name" value="PERSULFIDE DIOXYGENASE ETHE1, MITOCHONDRIAL"/>
    <property type="match status" value="1"/>
</dbReference>
<dbReference type="RefSeq" id="WP_120182092.1">
    <property type="nucleotide sequence ID" value="NZ_MBTA01000025.1"/>
</dbReference>
<dbReference type="InterPro" id="IPR001763">
    <property type="entry name" value="Rhodanese-like_dom"/>
</dbReference>
<dbReference type="FunFam" id="3.60.15.10:FF:000030">
    <property type="entry name" value="Metallo-beta-lactamase family protein"/>
    <property type="match status" value="1"/>
</dbReference>
<keyword evidence="3" id="KW-0808">Transferase</keyword>
<evidence type="ECO:0000256" key="1">
    <source>
        <dbReference type="ARBA" id="ARBA00022723"/>
    </source>
</evidence>
<sequence length="452" mass="50585">MKVQQFEDKYLAQYSYAVLSECENQIVLIDPSRNPNPYYRFAEEHKAVIIGVIETHPHADFVSSHREIQNKTGVKIYGSKLMKASYPVTPFDEGDSIEFGKIKLKALNTPGHSPDSISIVLEHNGKDKAVFTGDTLFVGDCGRPDLREFGGEQEALREYLAKQMYSSLREKLAKLDDDVVLYPGHGAGTLCGKALSDASSSTIGEEKQHNWSLQDLPEEQFVKELTSDLPFIPVYFSYNVDLNKKGAPDFSPSVAAVQIAKKINSEEDTKDLDKQLWVVDVRNDKDFKKGHLAHSVNIMEGEKFETWLGSIIKPGESFYLAAKDENQLKKMIERAASIGYESRIKEAFVLDFAEQEEALLDLNNLKENPEEYTIVDVRNPSEVKQQKIFANSLSIPLAELRGRVKEIPTHKPVAVHCAGGYRSAAASSLLSSELKGKADVYDISEAIKEFQK</sequence>
<dbReference type="PROSITE" id="PS50206">
    <property type="entry name" value="RHODANESE_3"/>
    <property type="match status" value="2"/>
</dbReference>
<protein>
    <submittedName>
        <fullName evidence="3">Sulfurtransferase</fullName>
    </submittedName>
</protein>
<dbReference type="SUPFAM" id="SSF52821">
    <property type="entry name" value="Rhodanese/Cell cycle control phosphatase"/>
    <property type="match status" value="2"/>
</dbReference>
<dbReference type="GO" id="GO:0050313">
    <property type="term" value="F:sulfur dioxygenase activity"/>
    <property type="evidence" value="ECO:0007669"/>
    <property type="project" value="InterPro"/>
</dbReference>
<proteinExistence type="predicted"/>
<dbReference type="Gene3D" id="3.40.250.10">
    <property type="entry name" value="Rhodanese-like domain"/>
    <property type="match status" value="2"/>
</dbReference>
<dbReference type="InterPro" id="IPR001279">
    <property type="entry name" value="Metallo-B-lactamas"/>
</dbReference>
<accession>A0A419S507</accession>
<dbReference type="InterPro" id="IPR036866">
    <property type="entry name" value="RibonucZ/Hydroxyglut_hydro"/>
</dbReference>
<organism evidence="3 4">
    <name type="scientific">Pelobium manganitolerans</name>
    <dbReference type="NCBI Taxonomy" id="1842495"/>
    <lineage>
        <taxon>Bacteria</taxon>
        <taxon>Pseudomonadati</taxon>
        <taxon>Bacteroidota</taxon>
        <taxon>Sphingobacteriia</taxon>
        <taxon>Sphingobacteriales</taxon>
        <taxon>Sphingobacteriaceae</taxon>
        <taxon>Pelobium</taxon>
    </lineage>
</organism>
<dbReference type="CDD" id="cd07724">
    <property type="entry name" value="POD-like_MBL-fold"/>
    <property type="match status" value="1"/>
</dbReference>
<name>A0A419S507_9SPHI</name>
<dbReference type="Gene3D" id="3.60.15.10">
    <property type="entry name" value="Ribonuclease Z/Hydroxyacylglutathione hydrolase-like"/>
    <property type="match status" value="1"/>
</dbReference>
<dbReference type="InterPro" id="IPR036873">
    <property type="entry name" value="Rhodanese-like_dom_sf"/>
</dbReference>